<keyword evidence="4" id="KW-0862">Zinc</keyword>
<dbReference type="Gene3D" id="3.30.160.60">
    <property type="entry name" value="Classic Zinc Finger"/>
    <property type="match status" value="2"/>
</dbReference>
<dbReference type="InterPro" id="IPR036236">
    <property type="entry name" value="Znf_C2H2_sf"/>
</dbReference>
<keyword evidence="2" id="KW-0677">Repeat</keyword>
<evidence type="ECO:0000313" key="7">
    <source>
        <dbReference type="EMBL" id="NXO46804.1"/>
    </source>
</evidence>
<feature type="non-terminal residue" evidence="7">
    <location>
        <position position="75"/>
    </location>
</feature>
<dbReference type="InterPro" id="IPR013087">
    <property type="entry name" value="Znf_C2H2_type"/>
</dbReference>
<dbReference type="Pfam" id="PF00096">
    <property type="entry name" value="zf-C2H2"/>
    <property type="match status" value="2"/>
</dbReference>
<evidence type="ECO:0000259" key="6">
    <source>
        <dbReference type="PROSITE" id="PS50157"/>
    </source>
</evidence>
<evidence type="ECO:0000313" key="8">
    <source>
        <dbReference type="Proteomes" id="UP000572057"/>
    </source>
</evidence>
<dbReference type="SUPFAM" id="SSF57667">
    <property type="entry name" value="beta-beta-alpha zinc fingers"/>
    <property type="match status" value="1"/>
</dbReference>
<dbReference type="GO" id="GO:0008270">
    <property type="term" value="F:zinc ion binding"/>
    <property type="evidence" value="ECO:0007669"/>
    <property type="project" value="UniProtKB-KW"/>
</dbReference>
<feature type="domain" description="C2H2-type" evidence="6">
    <location>
        <begin position="42"/>
        <end position="57"/>
    </location>
</feature>
<organism evidence="7 8">
    <name type="scientific">Helopsaltes ochotensis</name>
    <name type="common">Middendorff's grasshopper-warbler</name>
    <dbReference type="NCBI Taxonomy" id="3150915"/>
    <lineage>
        <taxon>Eukaryota</taxon>
        <taxon>Metazoa</taxon>
        <taxon>Chordata</taxon>
        <taxon>Craniata</taxon>
        <taxon>Vertebrata</taxon>
        <taxon>Euteleostomi</taxon>
        <taxon>Archelosauria</taxon>
        <taxon>Archosauria</taxon>
        <taxon>Dinosauria</taxon>
        <taxon>Saurischia</taxon>
        <taxon>Theropoda</taxon>
        <taxon>Coelurosauria</taxon>
        <taxon>Aves</taxon>
        <taxon>Neognathae</taxon>
        <taxon>Neoaves</taxon>
        <taxon>Telluraves</taxon>
        <taxon>Australaves</taxon>
        <taxon>Passeriformes</taxon>
        <taxon>Sylvioidea</taxon>
        <taxon>Locustellidae</taxon>
        <taxon>Helopsaltes</taxon>
    </lineage>
</organism>
<keyword evidence="1" id="KW-0479">Metal-binding</keyword>
<feature type="domain" description="C2H2-type" evidence="6">
    <location>
        <begin position="14"/>
        <end position="41"/>
    </location>
</feature>
<dbReference type="AlphaFoldDB" id="A0A7L1SIP1"/>
<feature type="non-terminal residue" evidence="7">
    <location>
        <position position="1"/>
    </location>
</feature>
<evidence type="ECO:0000256" key="4">
    <source>
        <dbReference type="ARBA" id="ARBA00022833"/>
    </source>
</evidence>
<dbReference type="GO" id="GO:0005634">
    <property type="term" value="C:nucleus"/>
    <property type="evidence" value="ECO:0007669"/>
    <property type="project" value="TreeGrafter"/>
</dbReference>
<dbReference type="FunFam" id="3.30.160.60:FF:000295">
    <property type="entry name" value="zinc finger protein 19"/>
    <property type="match status" value="1"/>
</dbReference>
<evidence type="ECO:0000256" key="3">
    <source>
        <dbReference type="ARBA" id="ARBA00022771"/>
    </source>
</evidence>
<keyword evidence="8" id="KW-1185">Reference proteome</keyword>
<keyword evidence="3 5" id="KW-0863">Zinc-finger</keyword>
<dbReference type="PANTHER" id="PTHR14196:SF12">
    <property type="entry name" value="ZINC FINGER PROTEIN 208-LIKE"/>
    <property type="match status" value="1"/>
</dbReference>
<dbReference type="PROSITE" id="PS00028">
    <property type="entry name" value="ZINC_FINGER_C2H2_1"/>
    <property type="match status" value="1"/>
</dbReference>
<dbReference type="PANTHER" id="PTHR14196">
    <property type="entry name" value="ODD-SKIPPED - RELATED"/>
    <property type="match status" value="1"/>
</dbReference>
<dbReference type="FunFam" id="3.30.160.60:FF:002343">
    <property type="entry name" value="Zinc finger protein 33A"/>
    <property type="match status" value="1"/>
</dbReference>
<evidence type="ECO:0000256" key="2">
    <source>
        <dbReference type="ARBA" id="ARBA00022737"/>
    </source>
</evidence>
<dbReference type="Proteomes" id="UP000572057">
    <property type="component" value="Unassembled WGS sequence"/>
</dbReference>
<name>A0A7L1SIP1_9PASS</name>
<dbReference type="PROSITE" id="PS50157">
    <property type="entry name" value="ZINC_FINGER_C2H2_2"/>
    <property type="match status" value="2"/>
</dbReference>
<dbReference type="EMBL" id="VXBM01007059">
    <property type="protein sequence ID" value="NXO46804.1"/>
    <property type="molecule type" value="Genomic_DNA"/>
</dbReference>
<accession>A0A7L1SIP1</accession>
<reference evidence="8" key="1">
    <citation type="submission" date="2019-09" db="EMBL/GenBank/DDBJ databases">
        <title>Bird 10,000 Genomes (B10K) Project - Family phase.</title>
        <authorList>
            <person name="Zhang G."/>
        </authorList>
    </citation>
    <scope>NUCLEOTIDE SEQUENCE [LARGE SCALE GENOMIC DNA]</scope>
</reference>
<dbReference type="GO" id="GO:0000981">
    <property type="term" value="F:DNA-binding transcription factor activity, RNA polymerase II-specific"/>
    <property type="evidence" value="ECO:0007669"/>
    <property type="project" value="TreeGrafter"/>
</dbReference>
<gene>
    <name evidence="7" type="primary">Znf879</name>
    <name evidence="7" type="ORF">LOCOCH_R15755</name>
</gene>
<protein>
    <submittedName>
        <fullName evidence="7">ZN879 protein</fullName>
    </submittedName>
</protein>
<dbReference type="GO" id="GO:0000977">
    <property type="term" value="F:RNA polymerase II transcription regulatory region sequence-specific DNA binding"/>
    <property type="evidence" value="ECO:0007669"/>
    <property type="project" value="TreeGrafter"/>
</dbReference>
<dbReference type="OrthoDB" id="654211at2759"/>
<proteinExistence type="predicted"/>
<evidence type="ECO:0000256" key="5">
    <source>
        <dbReference type="PROSITE-ProRule" id="PRU00042"/>
    </source>
</evidence>
<dbReference type="InterPro" id="IPR050717">
    <property type="entry name" value="C2H2-ZF_Transcription_Reg"/>
</dbReference>
<evidence type="ECO:0000256" key="1">
    <source>
        <dbReference type="ARBA" id="ARBA00022723"/>
    </source>
</evidence>
<comment type="caution">
    <text evidence="7">The sequence shown here is derived from an EMBL/GenBank/DDBJ whole genome shotgun (WGS) entry which is preliminary data.</text>
</comment>
<sequence>LLVHQQIHTEERPFHCPSCGKGFRQNTHLIPHRRIHTGERPYECSRCGKSFSQISKLNPTPAEAPVREALRVPPG</sequence>